<protein>
    <recommendedName>
        <fullName evidence="4">DUF3810 domain-containing protein</fullName>
    </recommendedName>
</protein>
<dbReference type="AlphaFoldDB" id="A0A2S7SRA7"/>
<sequence length="358" mass="41273">MKLKRKIYLLVVLLLVIIVSVLFFTRATAPTGFYHIPYFMLQDQRGGFMHFLPFSLGDILYIAAGIWFLLTLVKWGKYIWRFKANKERLLHSVFYAVNAILIGYLFFLFGWGINYYNPPLRTAWQLKDHNDTLDLVRFDSLLVGRLNALAPVYRSYSLREINKISVANYQQYTDARLTLYGVKPTLFGWYMDRIGIDGYFNPFTGEGQIVKTLPAFLLPFTVSHEMAHQAGIAAEGDANLMAYALCTACSDPSFNYSADLNLWLYVNARLSRKDSITAQRFESQLNKLTHAHIDTIEAREKLSDNDAHQYSNTVYDGYLKMQQQKEGIRSYGSVTANAWLLEKKRLRDTAIRTLLKMP</sequence>
<organism evidence="2 3">
    <name type="scientific">Flavipsychrobacter stenotrophus</name>
    <dbReference type="NCBI Taxonomy" id="2077091"/>
    <lineage>
        <taxon>Bacteria</taxon>
        <taxon>Pseudomonadati</taxon>
        <taxon>Bacteroidota</taxon>
        <taxon>Chitinophagia</taxon>
        <taxon>Chitinophagales</taxon>
        <taxon>Chitinophagaceae</taxon>
        <taxon>Flavipsychrobacter</taxon>
    </lineage>
</organism>
<dbReference type="InterPro" id="IPR024294">
    <property type="entry name" value="DUF3810"/>
</dbReference>
<dbReference type="Proteomes" id="UP000239872">
    <property type="component" value="Unassembled WGS sequence"/>
</dbReference>
<reference evidence="2 3" key="1">
    <citation type="submission" date="2018-01" db="EMBL/GenBank/DDBJ databases">
        <title>A novel member of the phylum Bacteroidetes isolated from glacier ice.</title>
        <authorList>
            <person name="Liu Q."/>
            <person name="Xin Y.-H."/>
        </authorList>
    </citation>
    <scope>NUCLEOTIDE SEQUENCE [LARGE SCALE GENOMIC DNA]</scope>
    <source>
        <strain evidence="2 3">RB1R16</strain>
    </source>
</reference>
<evidence type="ECO:0000313" key="3">
    <source>
        <dbReference type="Proteomes" id="UP000239872"/>
    </source>
</evidence>
<keyword evidence="3" id="KW-1185">Reference proteome</keyword>
<evidence type="ECO:0000256" key="1">
    <source>
        <dbReference type="SAM" id="Phobius"/>
    </source>
</evidence>
<comment type="caution">
    <text evidence="2">The sequence shown here is derived from an EMBL/GenBank/DDBJ whole genome shotgun (WGS) entry which is preliminary data.</text>
</comment>
<feature type="transmembrane region" description="Helical" evidence="1">
    <location>
        <begin position="48"/>
        <end position="73"/>
    </location>
</feature>
<dbReference type="RefSeq" id="WP_105040893.1">
    <property type="nucleotide sequence ID" value="NZ_PPSL01000006.1"/>
</dbReference>
<evidence type="ECO:0008006" key="4">
    <source>
        <dbReference type="Google" id="ProtNLM"/>
    </source>
</evidence>
<keyword evidence="1" id="KW-0812">Transmembrane</keyword>
<accession>A0A2S7SRA7</accession>
<keyword evidence="1" id="KW-1133">Transmembrane helix</keyword>
<evidence type="ECO:0000313" key="2">
    <source>
        <dbReference type="EMBL" id="PQJ09443.1"/>
    </source>
</evidence>
<proteinExistence type="predicted"/>
<dbReference type="OrthoDB" id="1048788at2"/>
<feature type="transmembrane region" description="Helical" evidence="1">
    <location>
        <begin position="7"/>
        <end position="28"/>
    </location>
</feature>
<name>A0A2S7SRA7_9BACT</name>
<dbReference type="EMBL" id="PPSL01000006">
    <property type="protein sequence ID" value="PQJ09443.1"/>
    <property type="molecule type" value="Genomic_DNA"/>
</dbReference>
<feature type="transmembrane region" description="Helical" evidence="1">
    <location>
        <begin position="93"/>
        <end position="113"/>
    </location>
</feature>
<keyword evidence="1" id="KW-0472">Membrane</keyword>
<gene>
    <name evidence="2" type="ORF">CJD36_019570</name>
</gene>
<dbReference type="Pfam" id="PF12725">
    <property type="entry name" value="DUF3810"/>
    <property type="match status" value="1"/>
</dbReference>